<dbReference type="STRING" id="1349767.GJA_3656"/>
<evidence type="ECO:0000313" key="1">
    <source>
        <dbReference type="EMBL" id="CDG84271.1"/>
    </source>
</evidence>
<gene>
    <name evidence="1" type="ORF">GJA_3656</name>
</gene>
<sequence length="43" mass="5055">MDIHPLHAFCSVAPARRDSQWKSTIDGVPLRRAFIDMRHRLPR</sequence>
<evidence type="ECO:0000313" key="2">
    <source>
        <dbReference type="Proteomes" id="UP000027604"/>
    </source>
</evidence>
<dbReference type="EMBL" id="HG322949">
    <property type="protein sequence ID" value="CDG84271.1"/>
    <property type="molecule type" value="Genomic_DNA"/>
</dbReference>
<protein>
    <submittedName>
        <fullName evidence="1">Uncharacterized protein</fullName>
    </submittedName>
</protein>
<dbReference type="Proteomes" id="UP000027604">
    <property type="component" value="Chromosome I"/>
</dbReference>
<organism evidence="1 2">
    <name type="scientific">Janthinobacterium agaricidamnosum NBRC 102515 = DSM 9628</name>
    <dbReference type="NCBI Taxonomy" id="1349767"/>
    <lineage>
        <taxon>Bacteria</taxon>
        <taxon>Pseudomonadati</taxon>
        <taxon>Pseudomonadota</taxon>
        <taxon>Betaproteobacteria</taxon>
        <taxon>Burkholderiales</taxon>
        <taxon>Oxalobacteraceae</taxon>
        <taxon>Janthinobacterium</taxon>
    </lineage>
</organism>
<reference evidence="1 2" key="1">
    <citation type="journal article" date="2015" name="Genome Announc.">
        <title>Genome Sequence of Mushroom Soft-Rot Pathogen Janthinobacterium agaricidamnosum.</title>
        <authorList>
            <person name="Graupner K."/>
            <person name="Lackner G."/>
            <person name="Hertweck C."/>
        </authorList>
    </citation>
    <scope>NUCLEOTIDE SEQUENCE [LARGE SCALE GENOMIC DNA]</scope>
    <source>
        <strain evidence="2">NBRC 102515 / DSM 9628</strain>
    </source>
</reference>
<accession>W0V8Q8</accession>
<dbReference type="HOGENOM" id="CLU_3234700_0_0_4"/>
<keyword evidence="2" id="KW-1185">Reference proteome</keyword>
<dbReference type="AlphaFoldDB" id="W0V8Q8"/>
<dbReference type="KEGG" id="jag:GJA_3656"/>
<name>W0V8Q8_9BURK</name>
<proteinExistence type="predicted"/>